<keyword evidence="6" id="KW-1185">Reference proteome</keyword>
<name>A0A0W1AGM8_9GAMM</name>
<dbReference type="Pfam" id="PF00717">
    <property type="entry name" value="Peptidase_S24"/>
    <property type="match status" value="1"/>
</dbReference>
<dbReference type="GO" id="GO:0003677">
    <property type="term" value="F:DNA binding"/>
    <property type="evidence" value="ECO:0007669"/>
    <property type="project" value="UniProtKB-KW"/>
</dbReference>
<accession>A0A0W1AGM8</accession>
<protein>
    <submittedName>
        <fullName evidence="5">Phage repressor</fullName>
    </submittedName>
</protein>
<keyword evidence="1" id="KW-0805">Transcription regulation</keyword>
<dbReference type="STRING" id="66969.Lwal_1154"/>
<evidence type="ECO:0000259" key="4">
    <source>
        <dbReference type="PROSITE" id="PS50943"/>
    </source>
</evidence>
<dbReference type="InterPro" id="IPR010982">
    <property type="entry name" value="Lambda_DNA-bd_dom_sf"/>
</dbReference>
<dbReference type="SMART" id="SM00530">
    <property type="entry name" value="HTH_XRE"/>
    <property type="match status" value="1"/>
</dbReference>
<dbReference type="InterPro" id="IPR001387">
    <property type="entry name" value="Cro/C1-type_HTH"/>
</dbReference>
<proteinExistence type="predicted"/>
<dbReference type="PROSITE" id="PS50943">
    <property type="entry name" value="HTH_CROC1"/>
    <property type="match status" value="1"/>
</dbReference>
<organism evidence="5 6">
    <name type="scientific">Legionella waltersii</name>
    <dbReference type="NCBI Taxonomy" id="66969"/>
    <lineage>
        <taxon>Bacteria</taxon>
        <taxon>Pseudomonadati</taxon>
        <taxon>Pseudomonadota</taxon>
        <taxon>Gammaproteobacteria</taxon>
        <taxon>Legionellales</taxon>
        <taxon>Legionellaceae</taxon>
        <taxon>Legionella</taxon>
    </lineage>
</organism>
<dbReference type="SUPFAM" id="SSF47413">
    <property type="entry name" value="lambda repressor-like DNA-binding domains"/>
    <property type="match status" value="1"/>
</dbReference>
<feature type="domain" description="HTH cro/C1-type" evidence="4">
    <location>
        <begin position="51"/>
        <end position="106"/>
    </location>
</feature>
<dbReference type="Gene3D" id="2.10.109.10">
    <property type="entry name" value="Umud Fragment, subunit A"/>
    <property type="match status" value="1"/>
</dbReference>
<dbReference type="EMBL" id="LNZB01000031">
    <property type="protein sequence ID" value="KTD80457.1"/>
    <property type="molecule type" value="Genomic_DNA"/>
</dbReference>
<dbReference type="InterPro" id="IPR039418">
    <property type="entry name" value="LexA-like"/>
</dbReference>
<comment type="caution">
    <text evidence="5">The sequence shown here is derived from an EMBL/GenBank/DDBJ whole genome shotgun (WGS) entry which is preliminary data.</text>
</comment>
<keyword evidence="2" id="KW-0238">DNA-binding</keyword>
<evidence type="ECO:0000313" key="6">
    <source>
        <dbReference type="Proteomes" id="UP000054729"/>
    </source>
</evidence>
<dbReference type="Pfam" id="PF01381">
    <property type="entry name" value="HTH_3"/>
    <property type="match status" value="1"/>
</dbReference>
<dbReference type="InterPro" id="IPR036286">
    <property type="entry name" value="LexA/Signal_pep-like_sf"/>
</dbReference>
<evidence type="ECO:0000256" key="3">
    <source>
        <dbReference type="ARBA" id="ARBA00023163"/>
    </source>
</evidence>
<dbReference type="AlphaFoldDB" id="A0A0W1AGM8"/>
<reference evidence="5 6" key="1">
    <citation type="submission" date="2015-11" db="EMBL/GenBank/DDBJ databases">
        <title>Genomic analysis of 38 Legionella species identifies large and diverse effector repertoires.</title>
        <authorList>
            <person name="Burstein D."/>
            <person name="Amaro F."/>
            <person name="Zusman T."/>
            <person name="Lifshitz Z."/>
            <person name="Cohen O."/>
            <person name="Gilbert J.A."/>
            <person name="Pupko T."/>
            <person name="Shuman H.A."/>
            <person name="Segal G."/>
        </authorList>
    </citation>
    <scope>NUCLEOTIDE SEQUENCE [LARGE SCALE GENOMIC DNA]</scope>
    <source>
        <strain evidence="5 6">ATCC 51914</strain>
    </source>
</reference>
<dbReference type="CDD" id="cd06529">
    <property type="entry name" value="S24_LexA-like"/>
    <property type="match status" value="1"/>
</dbReference>
<gene>
    <name evidence="5" type="ORF">Lwal_1154</name>
</gene>
<dbReference type="InterPro" id="IPR015927">
    <property type="entry name" value="Peptidase_S24_S26A/B/C"/>
</dbReference>
<dbReference type="Gene3D" id="1.10.260.40">
    <property type="entry name" value="lambda repressor-like DNA-binding domains"/>
    <property type="match status" value="1"/>
</dbReference>
<evidence type="ECO:0000256" key="2">
    <source>
        <dbReference type="ARBA" id="ARBA00023125"/>
    </source>
</evidence>
<dbReference type="CDD" id="cd00093">
    <property type="entry name" value="HTH_XRE"/>
    <property type="match status" value="1"/>
</dbReference>
<dbReference type="PANTHER" id="PTHR40661:SF3">
    <property type="entry name" value="FELS-1 PROPHAGE TRANSCRIPTIONAL REGULATOR"/>
    <property type="match status" value="1"/>
</dbReference>
<evidence type="ECO:0000256" key="1">
    <source>
        <dbReference type="ARBA" id="ARBA00023015"/>
    </source>
</evidence>
<dbReference type="SUPFAM" id="SSF51306">
    <property type="entry name" value="LexA/Signal peptidase"/>
    <property type="match status" value="1"/>
</dbReference>
<keyword evidence="3" id="KW-0804">Transcription</keyword>
<sequence>MALIELYYSFRVINRSKITHKEQLSRDKRINLLSKNRGMGMNIKEKIGQRIMNERKAKGLTRKALAELTSELKTSRINNYERGDRTPGPTEIKLLADALEVSASYLMCLTDNREGKMTRSPGMGALVPILDFKQAVDPVAVIQKIKEDVDTKVEFIPVSTAVSDSIGKNAFALQIKDESMMPEFRINDVIIVDPDTSPKPGDLVVALLEGEQEVIVRKYKQLSASKETQQFELIALNEDWADIRVGYGELQAQIIGCGFSLVRALRV</sequence>
<dbReference type="Proteomes" id="UP000054729">
    <property type="component" value="Unassembled WGS sequence"/>
</dbReference>
<dbReference type="PATRIC" id="fig|66969.6.peg.1266"/>
<evidence type="ECO:0000313" key="5">
    <source>
        <dbReference type="EMBL" id="KTD80457.1"/>
    </source>
</evidence>
<dbReference type="PANTHER" id="PTHR40661">
    <property type="match status" value="1"/>
</dbReference>